<dbReference type="SUPFAM" id="SSF48652">
    <property type="entry name" value="Tetraspanin"/>
    <property type="match status" value="1"/>
</dbReference>
<feature type="compositionally biased region" description="Basic and acidic residues" evidence="5">
    <location>
        <begin position="372"/>
        <end position="385"/>
    </location>
</feature>
<accession>A0A9N9SDN8</accession>
<feature type="transmembrane region" description="Helical" evidence="6">
    <location>
        <begin position="253"/>
        <end position="275"/>
    </location>
</feature>
<keyword evidence="8" id="KW-1185">Reference proteome</keyword>
<evidence type="ECO:0000256" key="6">
    <source>
        <dbReference type="SAM" id="Phobius"/>
    </source>
</evidence>
<keyword evidence="2 6" id="KW-0812">Transmembrane</keyword>
<dbReference type="AlphaFoldDB" id="A0A9N9SDN8"/>
<evidence type="ECO:0000256" key="2">
    <source>
        <dbReference type="ARBA" id="ARBA00022692"/>
    </source>
</evidence>
<feature type="region of interest" description="Disordered" evidence="5">
    <location>
        <begin position="332"/>
        <end position="403"/>
    </location>
</feature>
<comment type="subcellular location">
    <subcellularLocation>
        <location evidence="1">Membrane</location>
        <topology evidence="1">Multi-pass membrane protein</topology>
    </subcellularLocation>
</comment>
<feature type="compositionally biased region" description="Polar residues" evidence="5">
    <location>
        <begin position="339"/>
        <end position="349"/>
    </location>
</feature>
<feature type="transmembrane region" description="Helical" evidence="6">
    <location>
        <begin position="97"/>
        <end position="117"/>
    </location>
</feature>
<dbReference type="InterPro" id="IPR008952">
    <property type="entry name" value="Tetraspanin_EC2_sf"/>
</dbReference>
<evidence type="ECO:0000313" key="8">
    <source>
        <dbReference type="Proteomes" id="UP001153737"/>
    </source>
</evidence>
<reference evidence="7" key="2">
    <citation type="submission" date="2022-10" db="EMBL/GenBank/DDBJ databases">
        <authorList>
            <consortium name="ENA_rothamsted_submissions"/>
            <consortium name="culmorum"/>
            <person name="King R."/>
        </authorList>
    </citation>
    <scope>NUCLEOTIDE SEQUENCE</scope>
</reference>
<protein>
    <submittedName>
        <fullName evidence="7">Uncharacterized protein</fullName>
    </submittedName>
</protein>
<feature type="transmembrane region" description="Helical" evidence="6">
    <location>
        <begin position="16"/>
        <end position="44"/>
    </location>
</feature>
<reference evidence="7" key="1">
    <citation type="submission" date="2022-01" db="EMBL/GenBank/DDBJ databases">
        <authorList>
            <person name="King R."/>
        </authorList>
    </citation>
    <scope>NUCLEOTIDE SEQUENCE</scope>
</reference>
<dbReference type="Pfam" id="PF00335">
    <property type="entry name" value="Tetraspanin"/>
    <property type="match status" value="1"/>
</dbReference>
<evidence type="ECO:0000256" key="4">
    <source>
        <dbReference type="ARBA" id="ARBA00023136"/>
    </source>
</evidence>
<feature type="transmembrane region" description="Helical" evidence="6">
    <location>
        <begin position="56"/>
        <end position="76"/>
    </location>
</feature>
<dbReference type="Proteomes" id="UP001153737">
    <property type="component" value="Chromosome 2"/>
</dbReference>
<name>A0A9N9SDN8_PHACE</name>
<sequence length="403" mass="45930">MAVGMFIFSHKQRRKLFIIFLVLNIIQILIGCGMTSSSLYIIIAVSPILHTDRAEVNFAFVVTGLYGTHVIFHWIVGINICNKCFKQAHKKSTSNLFLLWSCLGTNTVLNLLIVSHFSRKINKHIARSIKQSISMGMSNYLQESMWKETIDKLQYSSHCCGIDSYEDWHKIKWLSKYHVDVKSTAVKEFHTDDDLTLPVTPWSCCKVDFPMQCLHDPLQQVHYAHMWVDEPKIVLDSINTKGCMMSLRKPIDAMINLFVLLTSLICILHVIIFIISRMLYTSTRNAILLEDPQGLAPGWIFGKGDCGYSGGKTLIEIMASPRKKVVEEIQVKTKKDSKSGQTSAPNKTVSILEEKQTNHSVNPTRNSTLLREAQKDEKSMEKSEMMDNSLPVTMEEELRKLQQ</sequence>
<evidence type="ECO:0000256" key="5">
    <source>
        <dbReference type="SAM" id="MobiDB-lite"/>
    </source>
</evidence>
<proteinExistence type="predicted"/>
<keyword evidence="3 6" id="KW-1133">Transmembrane helix</keyword>
<dbReference type="Gene3D" id="1.10.1450.10">
    <property type="entry name" value="Tetraspanin"/>
    <property type="match status" value="1"/>
</dbReference>
<dbReference type="EMBL" id="OU896708">
    <property type="protein sequence ID" value="CAG9818996.1"/>
    <property type="molecule type" value="Genomic_DNA"/>
</dbReference>
<gene>
    <name evidence="7" type="ORF">PHAECO_LOCUS6527</name>
</gene>
<organism evidence="7 8">
    <name type="scientific">Phaedon cochleariae</name>
    <name type="common">Mustard beetle</name>
    <dbReference type="NCBI Taxonomy" id="80249"/>
    <lineage>
        <taxon>Eukaryota</taxon>
        <taxon>Metazoa</taxon>
        <taxon>Ecdysozoa</taxon>
        <taxon>Arthropoda</taxon>
        <taxon>Hexapoda</taxon>
        <taxon>Insecta</taxon>
        <taxon>Pterygota</taxon>
        <taxon>Neoptera</taxon>
        <taxon>Endopterygota</taxon>
        <taxon>Coleoptera</taxon>
        <taxon>Polyphaga</taxon>
        <taxon>Cucujiformia</taxon>
        <taxon>Chrysomeloidea</taxon>
        <taxon>Chrysomelidae</taxon>
        <taxon>Chrysomelinae</taxon>
        <taxon>Chrysomelini</taxon>
        <taxon>Phaedon</taxon>
    </lineage>
</organism>
<evidence type="ECO:0000313" key="7">
    <source>
        <dbReference type="EMBL" id="CAG9818996.1"/>
    </source>
</evidence>
<evidence type="ECO:0000256" key="3">
    <source>
        <dbReference type="ARBA" id="ARBA00022989"/>
    </source>
</evidence>
<dbReference type="InterPro" id="IPR018499">
    <property type="entry name" value="Tetraspanin/Peripherin"/>
</dbReference>
<evidence type="ECO:0000256" key="1">
    <source>
        <dbReference type="ARBA" id="ARBA00004141"/>
    </source>
</evidence>
<keyword evidence="4 6" id="KW-0472">Membrane</keyword>
<dbReference type="OrthoDB" id="9836210at2759"/>
<dbReference type="GO" id="GO:0016020">
    <property type="term" value="C:membrane"/>
    <property type="evidence" value="ECO:0007669"/>
    <property type="project" value="UniProtKB-SubCell"/>
</dbReference>
<feature type="compositionally biased region" description="Polar residues" evidence="5">
    <location>
        <begin position="358"/>
        <end position="369"/>
    </location>
</feature>